<dbReference type="SUPFAM" id="SSF52980">
    <property type="entry name" value="Restriction endonuclease-like"/>
    <property type="match status" value="1"/>
</dbReference>
<dbReference type="GO" id="GO:0004527">
    <property type="term" value="F:exonuclease activity"/>
    <property type="evidence" value="ECO:0007669"/>
    <property type="project" value="UniProtKB-KW"/>
</dbReference>
<dbReference type="GO" id="GO:0000725">
    <property type="term" value="P:recombinational repair"/>
    <property type="evidence" value="ECO:0007669"/>
    <property type="project" value="TreeGrafter"/>
</dbReference>
<feature type="domain" description="UvrD-like helicase ATP-binding" evidence="15">
    <location>
        <begin position="4"/>
        <end position="473"/>
    </location>
</feature>
<proteinExistence type="predicted"/>
<dbReference type="Gene3D" id="1.10.486.10">
    <property type="entry name" value="PCRA, domain 4"/>
    <property type="match status" value="1"/>
</dbReference>
<dbReference type="Pfam" id="PF13361">
    <property type="entry name" value="UvrD_C"/>
    <property type="match status" value="1"/>
</dbReference>
<name>A0A5P6PG49_9BRAD</name>
<dbReference type="PROSITE" id="PS51198">
    <property type="entry name" value="UVRD_HELICASE_ATP_BIND"/>
    <property type="match status" value="1"/>
</dbReference>
<dbReference type="PANTHER" id="PTHR11070:SF23">
    <property type="entry name" value="RECBCD ENZYME SUBUNIT RECB"/>
    <property type="match status" value="1"/>
</dbReference>
<dbReference type="InterPro" id="IPR027417">
    <property type="entry name" value="P-loop_NTPase"/>
</dbReference>
<evidence type="ECO:0000256" key="11">
    <source>
        <dbReference type="ARBA" id="ARBA00034617"/>
    </source>
</evidence>
<organism evidence="17 18">
    <name type="scientific">Bradyrhizobium betae</name>
    <dbReference type="NCBI Taxonomy" id="244734"/>
    <lineage>
        <taxon>Bacteria</taxon>
        <taxon>Pseudomonadati</taxon>
        <taxon>Pseudomonadota</taxon>
        <taxon>Alphaproteobacteria</taxon>
        <taxon>Hyphomicrobiales</taxon>
        <taxon>Nitrobacteraceae</taxon>
        <taxon>Bradyrhizobium</taxon>
    </lineage>
</organism>
<keyword evidence="8" id="KW-0238">DNA-binding</keyword>
<keyword evidence="4 14" id="KW-0378">Hydrolase</keyword>
<dbReference type="GO" id="GO:0005524">
    <property type="term" value="F:ATP binding"/>
    <property type="evidence" value="ECO:0007669"/>
    <property type="project" value="UniProtKB-UniRule"/>
</dbReference>
<evidence type="ECO:0000256" key="3">
    <source>
        <dbReference type="ARBA" id="ARBA00022763"/>
    </source>
</evidence>
<evidence type="ECO:0000259" key="15">
    <source>
        <dbReference type="PROSITE" id="PS51198"/>
    </source>
</evidence>
<accession>A0A5P6PG49</accession>
<dbReference type="AlphaFoldDB" id="A0A5P6PG49"/>
<evidence type="ECO:0000313" key="18">
    <source>
        <dbReference type="Proteomes" id="UP000325641"/>
    </source>
</evidence>
<evidence type="ECO:0000313" key="17">
    <source>
        <dbReference type="EMBL" id="QFI77210.1"/>
    </source>
</evidence>
<dbReference type="PANTHER" id="PTHR11070">
    <property type="entry name" value="UVRD / RECB / PCRA DNA HELICASE FAMILY MEMBER"/>
    <property type="match status" value="1"/>
</dbReference>
<dbReference type="InterPro" id="IPR011335">
    <property type="entry name" value="Restrct_endonuc-II-like"/>
</dbReference>
<dbReference type="OrthoDB" id="9810135at2"/>
<keyword evidence="9" id="KW-0234">DNA repair</keyword>
<keyword evidence="2 14" id="KW-0547">Nucleotide-binding</keyword>
<dbReference type="GO" id="GO:0003677">
    <property type="term" value="F:DNA binding"/>
    <property type="evidence" value="ECO:0007669"/>
    <property type="project" value="UniProtKB-KW"/>
</dbReference>
<dbReference type="GO" id="GO:0005829">
    <property type="term" value="C:cytosol"/>
    <property type="evidence" value="ECO:0007669"/>
    <property type="project" value="TreeGrafter"/>
</dbReference>
<dbReference type="Gene3D" id="3.40.50.300">
    <property type="entry name" value="P-loop containing nucleotide triphosphate hydrolases"/>
    <property type="match status" value="4"/>
</dbReference>
<dbReference type="GO" id="GO:0009338">
    <property type="term" value="C:exodeoxyribonuclease V complex"/>
    <property type="evidence" value="ECO:0007669"/>
    <property type="project" value="TreeGrafter"/>
</dbReference>
<protein>
    <recommendedName>
        <fullName evidence="12">DNA 3'-5' helicase</fullName>
        <ecNumber evidence="12">5.6.2.4</ecNumber>
    </recommendedName>
</protein>
<evidence type="ECO:0000259" key="16">
    <source>
        <dbReference type="PROSITE" id="PS51217"/>
    </source>
</evidence>
<dbReference type="Pfam" id="PF00580">
    <property type="entry name" value="UvrD-helicase"/>
    <property type="match status" value="1"/>
</dbReference>
<evidence type="ECO:0000256" key="6">
    <source>
        <dbReference type="ARBA" id="ARBA00022839"/>
    </source>
</evidence>
<keyword evidence="3" id="KW-0227">DNA damage</keyword>
<keyword evidence="7 14" id="KW-0067">ATP-binding</keyword>
<dbReference type="Pfam" id="PF12705">
    <property type="entry name" value="PDDEXK_1"/>
    <property type="match status" value="1"/>
</dbReference>
<dbReference type="EMBL" id="CP044543">
    <property type="protein sequence ID" value="QFI77210.1"/>
    <property type="molecule type" value="Genomic_DNA"/>
</dbReference>
<dbReference type="PROSITE" id="PS51217">
    <property type="entry name" value="UVRD_HELICASE_CTER"/>
    <property type="match status" value="1"/>
</dbReference>
<evidence type="ECO:0000256" key="14">
    <source>
        <dbReference type="PROSITE-ProRule" id="PRU00560"/>
    </source>
</evidence>
<evidence type="ECO:0000256" key="2">
    <source>
        <dbReference type="ARBA" id="ARBA00022741"/>
    </source>
</evidence>
<dbReference type="InterPro" id="IPR014017">
    <property type="entry name" value="DNA_helicase_UvrD-like_C"/>
</dbReference>
<reference evidence="18" key="1">
    <citation type="submission" date="2019-10" db="EMBL/GenBank/DDBJ databases">
        <title>Complete Genome Sequence of Bradyrhizobium betae type strain PL7HG1T.</title>
        <authorList>
            <person name="Bromfield E.S.P."/>
            <person name="Cloutier S."/>
        </authorList>
    </citation>
    <scope>NUCLEOTIDE SEQUENCE [LARGE SCALE GENOMIC DNA]</scope>
    <source>
        <strain evidence="18">PL7HG1</strain>
    </source>
</reference>
<feature type="binding site" evidence="14">
    <location>
        <begin position="25"/>
        <end position="32"/>
    </location>
    <ligand>
        <name>ATP</name>
        <dbReference type="ChEBI" id="CHEBI:30616"/>
    </ligand>
</feature>
<dbReference type="SUPFAM" id="SSF52540">
    <property type="entry name" value="P-loop containing nucleoside triphosphate hydrolases"/>
    <property type="match status" value="1"/>
</dbReference>
<dbReference type="InterPro" id="IPR011604">
    <property type="entry name" value="PDDEXK-like_dom_sf"/>
</dbReference>
<evidence type="ECO:0000256" key="4">
    <source>
        <dbReference type="ARBA" id="ARBA00022801"/>
    </source>
</evidence>
<evidence type="ECO:0000256" key="1">
    <source>
        <dbReference type="ARBA" id="ARBA00022722"/>
    </source>
</evidence>
<dbReference type="InterPro" id="IPR000212">
    <property type="entry name" value="DNA_helicase_UvrD/REP"/>
</dbReference>
<comment type="catalytic activity">
    <reaction evidence="11">
        <text>Couples ATP hydrolysis with the unwinding of duplex DNA by translocating in the 3'-5' direction.</text>
        <dbReference type="EC" id="5.6.2.4"/>
    </reaction>
</comment>
<dbReference type="Gene3D" id="3.90.320.10">
    <property type="match status" value="1"/>
</dbReference>
<evidence type="ECO:0000256" key="9">
    <source>
        <dbReference type="ARBA" id="ARBA00023204"/>
    </source>
</evidence>
<dbReference type="InterPro" id="IPR038726">
    <property type="entry name" value="PDDEXK_AddAB-type"/>
</dbReference>
<evidence type="ECO:0000256" key="8">
    <source>
        <dbReference type="ARBA" id="ARBA00023125"/>
    </source>
</evidence>
<keyword evidence="10" id="KW-0413">Isomerase</keyword>
<evidence type="ECO:0000256" key="10">
    <source>
        <dbReference type="ARBA" id="ARBA00023235"/>
    </source>
</evidence>
<sequence>MRKLPDLAARTVALTRIDQSLLVEAGAGSGKTSIMAGRVAFLFAQGISPKNVAAITFTEFAASELRIRIERFVTSLSKGSIPDDIASAFPAGVSKTQRQNLICAKQALDELVCTTIHGFAQVLIKPYPAEAGIDPGAEIVDPTEGDLAFGERYQAWLKEHLSGERDDDVIAELVLADESRGLALIRTIADFLRTNRGAKLANSTWSVSLLKTLSAAATAFEKEIDQFEFREAQTGQACSAFLEIAKALGGQTLAAREPHSRALTQAATIPRHIACFTQAGGKRQLRTKGAWEQAARAAGKSKAEGTMAFQTCAARYDVCHTAFAALTAMVASELLARIVKAMGGLLSEWHTYKRSAALLDFDDLLHTAQALLAKNEDVRQALSKRYQHVLVDEFQDTDPLQIDILWRLCGNPPKDGSQDALKRTLRPGSLFLVGDPKQAIYRFRGADVNAYLGAREAISTSSVLNIVANFRSVEPILSFVNGTFAGPLSTTAGQPGFTALAAIRAASKDELAVAALDISVEDGKNGAQQLRDAEAERVAELCSRMVGNLTIEVRGDLRPCRFGDIALLAPVGTELWRFEEALERRGIPVSTQAGKGFFRRQEVQDLIALTRSIADPRDTLAIGALLRGPLVGLSETELLDIADGLPVDPDSPNRLPNLSLWTALDHINHVLARDVIKVLQSLARKVRTTTPYALISEAIGLLGIRAQVRQRFPASADRVLANLDLFLEMSRAYDVRGLRALARDMRANWEDQVLQVEGRPDAKEESVALITIHAAKGLEWPIVIPINMTGAPRSEVGLMHDRRSGQFSTPVLGIEPNGYGQLQSLNDSESARERVRLWYVAATRARDLLVLPRHSAQLSDKSWAEIVDFKPAVLPAIETEALGPAKAVTLTLDQNDQSAELFADQAKKILEAYNTIVWRRPSRHEFDGLEHDPDRIFFDAEQSERPREPIEVLGGATRGTILHKLMEEVLTGETPDMAPELERRAGELLCQLNVEPCQDPSDGISPIELASTIFRALRLPEIAALRPHLVPEQTVFGHQREGEREILVSGIADALVRDASGRALVIIDWKSDVNMSHSTQAEYKVQLEAYRKYTGAGRSLLIAMTTGSILAD</sequence>
<evidence type="ECO:0000256" key="7">
    <source>
        <dbReference type="ARBA" id="ARBA00022840"/>
    </source>
</evidence>
<keyword evidence="6" id="KW-0269">Exonuclease</keyword>
<dbReference type="EC" id="5.6.2.4" evidence="12"/>
<dbReference type="GO" id="GO:0043138">
    <property type="term" value="F:3'-5' DNA helicase activity"/>
    <property type="evidence" value="ECO:0007669"/>
    <property type="project" value="UniProtKB-EC"/>
</dbReference>
<keyword evidence="5 14" id="KW-0347">Helicase</keyword>
<evidence type="ECO:0000256" key="12">
    <source>
        <dbReference type="ARBA" id="ARBA00034808"/>
    </source>
</evidence>
<evidence type="ECO:0000256" key="5">
    <source>
        <dbReference type="ARBA" id="ARBA00022806"/>
    </source>
</evidence>
<keyword evidence="1" id="KW-0540">Nuclease</keyword>
<dbReference type="InterPro" id="IPR014016">
    <property type="entry name" value="UvrD-like_ATP-bd"/>
</dbReference>
<dbReference type="KEGG" id="bbet:F8237_17025"/>
<evidence type="ECO:0000256" key="13">
    <source>
        <dbReference type="ARBA" id="ARBA00048988"/>
    </source>
</evidence>
<gene>
    <name evidence="17" type="ORF">F8237_17025</name>
</gene>
<feature type="domain" description="UvrD-like helicase C-terminal" evidence="16">
    <location>
        <begin position="496"/>
        <end position="777"/>
    </location>
</feature>
<dbReference type="Proteomes" id="UP000325641">
    <property type="component" value="Chromosome"/>
</dbReference>
<comment type="catalytic activity">
    <reaction evidence="13">
        <text>ATP + H2O = ADP + phosphate + H(+)</text>
        <dbReference type="Rhea" id="RHEA:13065"/>
        <dbReference type="ChEBI" id="CHEBI:15377"/>
        <dbReference type="ChEBI" id="CHEBI:15378"/>
        <dbReference type="ChEBI" id="CHEBI:30616"/>
        <dbReference type="ChEBI" id="CHEBI:43474"/>
        <dbReference type="ChEBI" id="CHEBI:456216"/>
        <dbReference type="EC" id="5.6.2.4"/>
    </reaction>
</comment>